<feature type="compositionally biased region" description="Polar residues" evidence="1">
    <location>
        <begin position="664"/>
        <end position="673"/>
    </location>
</feature>
<feature type="compositionally biased region" description="Gly residues" evidence="1">
    <location>
        <begin position="19"/>
        <end position="33"/>
    </location>
</feature>
<feature type="compositionally biased region" description="Polar residues" evidence="1">
    <location>
        <begin position="616"/>
        <end position="638"/>
    </location>
</feature>
<dbReference type="AlphaFoldDB" id="A0A6A5Z244"/>
<organism evidence="2 3">
    <name type="scientific">Lophiotrema nucula</name>
    <dbReference type="NCBI Taxonomy" id="690887"/>
    <lineage>
        <taxon>Eukaryota</taxon>
        <taxon>Fungi</taxon>
        <taxon>Dikarya</taxon>
        <taxon>Ascomycota</taxon>
        <taxon>Pezizomycotina</taxon>
        <taxon>Dothideomycetes</taxon>
        <taxon>Pleosporomycetidae</taxon>
        <taxon>Pleosporales</taxon>
        <taxon>Lophiotremataceae</taxon>
        <taxon>Lophiotrema</taxon>
    </lineage>
</organism>
<gene>
    <name evidence="2" type="ORF">BDV96DRAFT_601891</name>
</gene>
<dbReference type="EMBL" id="ML977329">
    <property type="protein sequence ID" value="KAF2113124.1"/>
    <property type="molecule type" value="Genomic_DNA"/>
</dbReference>
<feature type="compositionally biased region" description="Polar residues" evidence="1">
    <location>
        <begin position="1"/>
        <end position="12"/>
    </location>
</feature>
<proteinExistence type="predicted"/>
<reference evidence="2" key="1">
    <citation type="journal article" date="2020" name="Stud. Mycol.">
        <title>101 Dothideomycetes genomes: a test case for predicting lifestyles and emergence of pathogens.</title>
        <authorList>
            <person name="Haridas S."/>
            <person name="Albert R."/>
            <person name="Binder M."/>
            <person name="Bloem J."/>
            <person name="Labutti K."/>
            <person name="Salamov A."/>
            <person name="Andreopoulos B."/>
            <person name="Baker S."/>
            <person name="Barry K."/>
            <person name="Bills G."/>
            <person name="Bluhm B."/>
            <person name="Cannon C."/>
            <person name="Castanera R."/>
            <person name="Culley D."/>
            <person name="Daum C."/>
            <person name="Ezra D."/>
            <person name="Gonzalez J."/>
            <person name="Henrissat B."/>
            <person name="Kuo A."/>
            <person name="Liang C."/>
            <person name="Lipzen A."/>
            <person name="Lutzoni F."/>
            <person name="Magnuson J."/>
            <person name="Mondo S."/>
            <person name="Nolan M."/>
            <person name="Ohm R."/>
            <person name="Pangilinan J."/>
            <person name="Park H.-J."/>
            <person name="Ramirez L."/>
            <person name="Alfaro M."/>
            <person name="Sun H."/>
            <person name="Tritt A."/>
            <person name="Yoshinaga Y."/>
            <person name="Zwiers L.-H."/>
            <person name="Turgeon B."/>
            <person name="Goodwin S."/>
            <person name="Spatafora J."/>
            <person name="Crous P."/>
            <person name="Grigoriev I."/>
        </authorList>
    </citation>
    <scope>NUCLEOTIDE SEQUENCE</scope>
    <source>
        <strain evidence="2">CBS 627.86</strain>
    </source>
</reference>
<accession>A0A6A5Z244</accession>
<feature type="compositionally biased region" description="Basic residues" evidence="1">
    <location>
        <begin position="574"/>
        <end position="588"/>
    </location>
</feature>
<feature type="compositionally biased region" description="Polar residues" evidence="1">
    <location>
        <begin position="885"/>
        <end position="895"/>
    </location>
</feature>
<evidence type="ECO:0000256" key="1">
    <source>
        <dbReference type="SAM" id="MobiDB-lite"/>
    </source>
</evidence>
<feature type="compositionally biased region" description="Polar residues" evidence="1">
    <location>
        <begin position="467"/>
        <end position="476"/>
    </location>
</feature>
<feature type="compositionally biased region" description="Low complexity" evidence="1">
    <location>
        <begin position="654"/>
        <end position="663"/>
    </location>
</feature>
<name>A0A6A5Z244_9PLEO</name>
<feature type="region of interest" description="Disordered" evidence="1">
    <location>
        <begin position="462"/>
        <end position="501"/>
    </location>
</feature>
<evidence type="ECO:0000313" key="2">
    <source>
        <dbReference type="EMBL" id="KAF2113124.1"/>
    </source>
</evidence>
<feature type="region of interest" description="Disordered" evidence="1">
    <location>
        <begin position="1"/>
        <end position="53"/>
    </location>
</feature>
<protein>
    <submittedName>
        <fullName evidence="2">Uncharacterized protein</fullName>
    </submittedName>
</protein>
<feature type="compositionally biased region" description="Basic and acidic residues" evidence="1">
    <location>
        <begin position="792"/>
        <end position="813"/>
    </location>
</feature>
<evidence type="ECO:0000313" key="3">
    <source>
        <dbReference type="Proteomes" id="UP000799770"/>
    </source>
</evidence>
<keyword evidence="3" id="KW-1185">Reference proteome</keyword>
<feature type="compositionally biased region" description="Basic and acidic residues" evidence="1">
    <location>
        <begin position="674"/>
        <end position="684"/>
    </location>
</feature>
<feature type="compositionally biased region" description="Low complexity" evidence="1">
    <location>
        <begin position="596"/>
        <end position="613"/>
    </location>
</feature>
<sequence>MNKNTQYNQPRSPQHHLGYGQGYGHDGQQGGNRGQTPQRGRGGYYRKNTNGYRNKGFTNINDHGQGHGYNNFDHFRNGGQYPNPQNFTASPSHLSVNASPFVPTNRITPQAAAASAVPFNVQYQQAVNASAPPNIEATTVPAPPETVVKVMQQPAVVNLPKIETPKPTSPSKQADAVILQLEQDASTAPTHGVIPFPPFVDAVSSTRGTATMPNSPVRRPASVSEKFRPAPVVNEHVKNDFTFDLIEHMTKHLPQEKRDSFQKRVANILSDLSQFQAVLHQKRSGHNSTYLNNYHDERYYSHEQARHQDQVTHCYSLVVRSSGDEKKWHEENVLKHMLKVQKYQKAVLERQDKVEEARLALKDIDQALTDLLAKTQACLIDVFLEVENYKIGEPEQPREEKDVAVEADLPFDTAPPQTVESSTMYMEKANVLDKLEKAVADAAKKTDNTEALKKLEFDEKQAEGAQATFTPSQQGDFQADGDDPFKHVTEPSTVNNKETNESAIVSEAGSATGVNTASKHEVKFIAEDATECKHEAKSAAQDATNANGECVQTKETSVNHNTDAGHIISQPGTFKKKPKKKSKNKNKNKGAETQEEQTGTTNAGNNTAGNTAGKPQPTSVTGSNRSSRPPSALGTTTTHGRKHSKDTKPGQRTASRSSRPSSALGYNTMQENGKTVKENEEAARARSARRASNAHHVGQDASAMNQDRGHARKPSVTAGAKPLNAFNVAAETKHTRKPSHNRGGGGGSKTTIVEEKNWTGGKKMIVTENRASGAREATVVPKPTQSTISKTGMEHERKTSSSKLVESKHERKPSSLSAAEAKMVLQEKPNSTHEVKNPSSASSTGDVMKAKHEKNKKSFDNKPATPEKQLPNTAQAEEQGPGEKNLQSPSSQKTWAQHLGGGGKS</sequence>
<feature type="region of interest" description="Disordered" evidence="1">
    <location>
        <begin position="555"/>
        <end position="905"/>
    </location>
</feature>
<feature type="compositionally biased region" description="Polar residues" evidence="1">
    <location>
        <begin position="490"/>
        <end position="501"/>
    </location>
</feature>
<dbReference type="Proteomes" id="UP000799770">
    <property type="component" value="Unassembled WGS sequence"/>
</dbReference>